<dbReference type="PANTHER" id="PTHR21301:SF10">
    <property type="entry name" value="REVERSE TRANSCRIPTASE DOMAIN-CONTAINING PROTEIN"/>
    <property type="match status" value="1"/>
</dbReference>
<feature type="domain" description="Reverse transcriptase" evidence="1">
    <location>
        <begin position="1"/>
        <end position="134"/>
    </location>
</feature>
<dbReference type="InterPro" id="IPR000477">
    <property type="entry name" value="RT_dom"/>
</dbReference>
<dbReference type="OrthoDB" id="6128308at2759"/>
<gene>
    <name evidence="2" type="ORF">DILT_LOCUS1792</name>
</gene>
<dbReference type="EMBL" id="UYRU01014774">
    <property type="protein sequence ID" value="VDK50512.1"/>
    <property type="molecule type" value="Genomic_DNA"/>
</dbReference>
<name>A0A3P6QKD1_DIBLA</name>
<dbReference type="PROSITE" id="PS50878">
    <property type="entry name" value="RT_POL"/>
    <property type="match status" value="1"/>
</dbReference>
<keyword evidence="3" id="KW-1185">Reference proteome</keyword>
<evidence type="ECO:0000313" key="3">
    <source>
        <dbReference type="Proteomes" id="UP000281553"/>
    </source>
</evidence>
<accession>A0A3P6QKD1</accession>
<evidence type="ECO:0000259" key="1">
    <source>
        <dbReference type="PROSITE" id="PS50878"/>
    </source>
</evidence>
<evidence type="ECO:0000313" key="2">
    <source>
        <dbReference type="EMBL" id="VDK50512.1"/>
    </source>
</evidence>
<protein>
    <recommendedName>
        <fullName evidence="1">Reverse transcriptase domain-containing protein</fullName>
    </recommendedName>
</protein>
<reference evidence="2 3" key="1">
    <citation type="submission" date="2018-11" db="EMBL/GenBank/DDBJ databases">
        <authorList>
            <consortium name="Pathogen Informatics"/>
        </authorList>
    </citation>
    <scope>NUCLEOTIDE SEQUENCE [LARGE SCALE GENOMIC DNA]</scope>
</reference>
<dbReference type="Proteomes" id="UP000281553">
    <property type="component" value="Unassembled WGS sequence"/>
</dbReference>
<organism evidence="2 3">
    <name type="scientific">Dibothriocephalus latus</name>
    <name type="common">Fish tapeworm</name>
    <name type="synonym">Diphyllobothrium latum</name>
    <dbReference type="NCBI Taxonomy" id="60516"/>
    <lineage>
        <taxon>Eukaryota</taxon>
        <taxon>Metazoa</taxon>
        <taxon>Spiralia</taxon>
        <taxon>Lophotrochozoa</taxon>
        <taxon>Platyhelminthes</taxon>
        <taxon>Cestoda</taxon>
        <taxon>Eucestoda</taxon>
        <taxon>Diphyllobothriidea</taxon>
        <taxon>Diphyllobothriidae</taxon>
        <taxon>Dibothriocephalus</taxon>
    </lineage>
</organism>
<sequence>MVLSLDVSSLFTTVPVTETVDYICGFLVTNQIEVGSKELVLKCTLNVQFLFDNQLYKQIDNVAIGSRLGPLLANIFMGELDKFQLTEQIHELKHYDRYVHDVFAIAPTETDLNALLNTVVTGYKAHLGPRPNWA</sequence>
<proteinExistence type="predicted"/>
<dbReference type="AlphaFoldDB" id="A0A3P6QKD1"/>
<dbReference type="PANTHER" id="PTHR21301">
    <property type="entry name" value="REVERSE TRANSCRIPTASE"/>
    <property type="match status" value="1"/>
</dbReference>